<organism evidence="5 6">
    <name type="scientific">Candidatus Enterococcus ferrettii</name>
    <dbReference type="NCBI Taxonomy" id="2815324"/>
    <lineage>
        <taxon>Bacteria</taxon>
        <taxon>Bacillati</taxon>
        <taxon>Bacillota</taxon>
        <taxon>Bacilli</taxon>
        <taxon>Lactobacillales</taxon>
        <taxon>Enterococcaceae</taxon>
        <taxon>Enterococcus</taxon>
    </lineage>
</organism>
<keyword evidence="6" id="KW-1185">Reference proteome</keyword>
<keyword evidence="2" id="KW-0238">DNA-binding</keyword>
<reference evidence="5 6" key="1">
    <citation type="submission" date="2024-02" db="EMBL/GenBank/DDBJ databases">
        <title>The Genome Sequence of Enterococcus sp. DIV0159.</title>
        <authorList>
            <person name="Earl A."/>
            <person name="Manson A."/>
            <person name="Gilmore M."/>
            <person name="Sanders J."/>
            <person name="Shea T."/>
            <person name="Howe W."/>
            <person name="Livny J."/>
            <person name="Cuomo C."/>
            <person name="Neafsey D."/>
            <person name="Birren B."/>
        </authorList>
    </citation>
    <scope>NUCLEOTIDE SEQUENCE [LARGE SCALE GENOMIC DNA]</scope>
    <source>
        <strain evidence="5 6">665A</strain>
    </source>
</reference>
<protein>
    <recommendedName>
        <fullName evidence="4">HTH araC/xylS-type domain-containing protein</fullName>
    </recommendedName>
</protein>
<feature type="domain" description="HTH araC/xylS-type" evidence="4">
    <location>
        <begin position="264"/>
        <end position="362"/>
    </location>
</feature>
<dbReference type="SUPFAM" id="SSF46689">
    <property type="entry name" value="Homeodomain-like"/>
    <property type="match status" value="2"/>
</dbReference>
<dbReference type="EMBL" id="JAFREL020000002">
    <property type="protein sequence ID" value="MEO1770393.1"/>
    <property type="molecule type" value="Genomic_DNA"/>
</dbReference>
<dbReference type="RefSeq" id="WP_207705395.1">
    <property type="nucleotide sequence ID" value="NZ_JAFREL020000002.1"/>
</dbReference>
<dbReference type="PANTHER" id="PTHR43280">
    <property type="entry name" value="ARAC-FAMILY TRANSCRIPTIONAL REGULATOR"/>
    <property type="match status" value="1"/>
</dbReference>
<evidence type="ECO:0000256" key="1">
    <source>
        <dbReference type="ARBA" id="ARBA00023015"/>
    </source>
</evidence>
<name>A0ABV0EP45_9ENTE</name>
<sequence length="364" mass="42532">MIDRVKVAADILNDYGSIALMKDEKCIFESGTAKKEILNSFAERIQIIAKEQEIVVKPFMHFVVLLIKFNSFKSTYYLLLVCNQEEFLSLGKKKREQLYKKFNSVIALLSENNRYTVEFKDEKMLSYIDRNQIAELIEKHENIISKNRYQVEQVLLSELKSGNISSIIKLLKKLEYNANQKALSKDYLQGKKYQLVALITLVARAAIVQGFPQKCVYRLSEDLIGKLHTINNKSDISPFVSYLIIEYRSLLNKNNTLYDSDKVNQAIEYIYDNLYKPITNKDIADYVSVHPMYLSKLFKSVTRNKLHDFIIESKIREAEYLLCNTELPLKEISMALCFSNQSHFCKLFKKITEHTPKEYRQIFQ</sequence>
<accession>A0ABV0EP45</accession>
<keyword evidence="1" id="KW-0805">Transcription regulation</keyword>
<evidence type="ECO:0000256" key="2">
    <source>
        <dbReference type="ARBA" id="ARBA00023125"/>
    </source>
</evidence>
<dbReference type="SMART" id="SM00342">
    <property type="entry name" value="HTH_ARAC"/>
    <property type="match status" value="1"/>
</dbReference>
<keyword evidence="3" id="KW-0804">Transcription</keyword>
<evidence type="ECO:0000256" key="3">
    <source>
        <dbReference type="ARBA" id="ARBA00023163"/>
    </source>
</evidence>
<evidence type="ECO:0000259" key="4">
    <source>
        <dbReference type="PROSITE" id="PS01124"/>
    </source>
</evidence>
<dbReference type="PANTHER" id="PTHR43280:SF2">
    <property type="entry name" value="HTH-TYPE TRANSCRIPTIONAL REGULATOR EXSA"/>
    <property type="match status" value="1"/>
</dbReference>
<gene>
    <name evidence="5" type="ORF">JZO67_002345</name>
</gene>
<dbReference type="Pfam" id="PF12833">
    <property type="entry name" value="HTH_18"/>
    <property type="match status" value="1"/>
</dbReference>
<comment type="caution">
    <text evidence="5">The sequence shown here is derived from an EMBL/GenBank/DDBJ whole genome shotgun (WGS) entry which is preliminary data.</text>
</comment>
<dbReference type="PROSITE" id="PS01124">
    <property type="entry name" value="HTH_ARAC_FAMILY_2"/>
    <property type="match status" value="1"/>
</dbReference>
<dbReference type="Proteomes" id="UP000664357">
    <property type="component" value="Unassembled WGS sequence"/>
</dbReference>
<evidence type="ECO:0000313" key="6">
    <source>
        <dbReference type="Proteomes" id="UP000664357"/>
    </source>
</evidence>
<dbReference type="Gene3D" id="1.10.10.60">
    <property type="entry name" value="Homeodomain-like"/>
    <property type="match status" value="2"/>
</dbReference>
<dbReference type="InterPro" id="IPR009057">
    <property type="entry name" value="Homeodomain-like_sf"/>
</dbReference>
<dbReference type="InterPro" id="IPR018060">
    <property type="entry name" value="HTH_AraC"/>
</dbReference>
<proteinExistence type="predicted"/>
<evidence type="ECO:0000313" key="5">
    <source>
        <dbReference type="EMBL" id="MEO1770393.1"/>
    </source>
</evidence>